<dbReference type="EMBL" id="CP026119">
    <property type="protein sequence ID" value="QAS54729.1"/>
    <property type="molecule type" value="Genomic_DNA"/>
</dbReference>
<protein>
    <submittedName>
        <fullName evidence="2">DUF2325 domain-containing protein</fullName>
    </submittedName>
</protein>
<comment type="similarity">
    <text evidence="1">Belongs to the UPF0751 family.</text>
</comment>
<geneLocation type="plasmid" evidence="3">
    <name>pldw-31</name>
</geneLocation>
<organism evidence="2 3">
    <name type="scientific">Halobacillus litoralis</name>
    <dbReference type="NCBI Taxonomy" id="45668"/>
    <lineage>
        <taxon>Bacteria</taxon>
        <taxon>Bacillati</taxon>
        <taxon>Bacillota</taxon>
        <taxon>Bacilli</taxon>
        <taxon>Bacillales</taxon>
        <taxon>Bacillaceae</taxon>
        <taxon>Halobacillus</taxon>
    </lineage>
</organism>
<accession>A0A410MJ22</accession>
<dbReference type="KEGG" id="hli:HLI_20950"/>
<evidence type="ECO:0000256" key="1">
    <source>
        <dbReference type="ARBA" id="ARBA00007189"/>
    </source>
</evidence>
<dbReference type="InterPro" id="IPR016772">
    <property type="entry name" value="UCP020408"/>
</dbReference>
<dbReference type="Proteomes" id="UP000287756">
    <property type="component" value="Plasmid pLDW-31"/>
</dbReference>
<reference evidence="2 3" key="1">
    <citation type="submission" date="2018-01" db="EMBL/GenBank/DDBJ databases">
        <title>The whole genome sequencing and assembly of Halobacillus litoralis ERB031 strain.</title>
        <authorList>
            <person name="Lee S.-J."/>
            <person name="Park M.-K."/>
            <person name="Kim J.-Y."/>
            <person name="Lee Y.-J."/>
            <person name="Yi H."/>
            <person name="Bahn Y.-S."/>
            <person name="Kim J.F."/>
            <person name="Lee D.-W."/>
        </authorList>
    </citation>
    <scope>NUCLEOTIDE SEQUENCE [LARGE SCALE GENOMIC DNA]</scope>
    <source>
        <strain evidence="2 3">ERB 031</strain>
        <plasmid evidence="3">pldw-31</plasmid>
    </source>
</reference>
<dbReference type="OrthoDB" id="2881859at2"/>
<evidence type="ECO:0000313" key="2">
    <source>
        <dbReference type="EMBL" id="QAS54729.1"/>
    </source>
</evidence>
<name>A0A410MJ22_9BACI</name>
<keyword evidence="2" id="KW-0614">Plasmid</keyword>
<gene>
    <name evidence="2" type="ORF">HLI_20950</name>
</gene>
<evidence type="ECO:0000313" key="3">
    <source>
        <dbReference type="Proteomes" id="UP000287756"/>
    </source>
</evidence>
<dbReference type="AlphaFoldDB" id="A0A410MJ22"/>
<proteinExistence type="inferred from homology"/>
<dbReference type="Pfam" id="PF10087">
    <property type="entry name" value="DUF2325"/>
    <property type="match status" value="1"/>
</dbReference>
<sequence length="103" mass="11340">MLKIAVIGGTQEKTFQKVGAKHGCKVLFHDGTGKQNGRKKSFRTIVKKADVVICIYGSCGHITMECVKESCKQLDKKLIFHKSRGASGVIQRCLEEFPSEQAA</sequence>
<dbReference type="RefSeq" id="WP_128526959.1">
    <property type="nucleotide sequence ID" value="NZ_CP026119.1"/>
</dbReference>